<dbReference type="SUPFAM" id="SSF57850">
    <property type="entry name" value="RING/U-box"/>
    <property type="match status" value="1"/>
</dbReference>
<feature type="domain" description="RING-type" evidence="4">
    <location>
        <begin position="4"/>
        <end position="27"/>
    </location>
</feature>
<dbReference type="PROSITE" id="PS50089">
    <property type="entry name" value="ZF_RING_2"/>
    <property type="match status" value="1"/>
</dbReference>
<dbReference type="Gene3D" id="3.30.40.10">
    <property type="entry name" value="Zinc/RING finger domain, C3HC4 (zinc finger)"/>
    <property type="match status" value="1"/>
</dbReference>
<evidence type="ECO:0000313" key="6">
    <source>
        <dbReference type="Proteomes" id="UP000288716"/>
    </source>
</evidence>
<protein>
    <recommendedName>
        <fullName evidence="4">RING-type domain-containing protein</fullName>
    </recommendedName>
</protein>
<dbReference type="AlphaFoldDB" id="A0A443RZ69"/>
<dbReference type="Pfam" id="PF13639">
    <property type="entry name" value="zf-RING_2"/>
    <property type="match status" value="1"/>
</dbReference>
<gene>
    <name evidence="5" type="ORF">B4U80_14936</name>
</gene>
<evidence type="ECO:0000256" key="1">
    <source>
        <dbReference type="ARBA" id="ARBA00022771"/>
    </source>
</evidence>
<evidence type="ECO:0000259" key="4">
    <source>
        <dbReference type="PROSITE" id="PS50089"/>
    </source>
</evidence>
<dbReference type="OrthoDB" id="6655791at2759"/>
<keyword evidence="6" id="KW-1185">Reference proteome</keyword>
<evidence type="ECO:0000256" key="2">
    <source>
        <dbReference type="ARBA" id="ARBA00022833"/>
    </source>
</evidence>
<proteinExistence type="predicted"/>
<keyword evidence="1 3" id="KW-0479">Metal-binding</keyword>
<evidence type="ECO:0000313" key="5">
    <source>
        <dbReference type="EMBL" id="RWS20566.1"/>
    </source>
</evidence>
<dbReference type="InterPro" id="IPR013083">
    <property type="entry name" value="Znf_RING/FYVE/PHD"/>
</dbReference>
<dbReference type="InterPro" id="IPR001841">
    <property type="entry name" value="Znf_RING"/>
</dbReference>
<dbReference type="GO" id="GO:0008270">
    <property type="term" value="F:zinc ion binding"/>
    <property type="evidence" value="ECO:0007669"/>
    <property type="project" value="UniProtKB-KW"/>
</dbReference>
<accession>A0A443RZ69</accession>
<organism evidence="5 6">
    <name type="scientific">Leptotrombidium deliense</name>
    <dbReference type="NCBI Taxonomy" id="299467"/>
    <lineage>
        <taxon>Eukaryota</taxon>
        <taxon>Metazoa</taxon>
        <taxon>Ecdysozoa</taxon>
        <taxon>Arthropoda</taxon>
        <taxon>Chelicerata</taxon>
        <taxon>Arachnida</taxon>
        <taxon>Acari</taxon>
        <taxon>Acariformes</taxon>
        <taxon>Trombidiformes</taxon>
        <taxon>Prostigmata</taxon>
        <taxon>Anystina</taxon>
        <taxon>Parasitengona</taxon>
        <taxon>Trombiculoidea</taxon>
        <taxon>Trombiculidae</taxon>
        <taxon>Leptotrombidium</taxon>
    </lineage>
</organism>
<keyword evidence="2" id="KW-0862">Zinc</keyword>
<dbReference type="Proteomes" id="UP000288716">
    <property type="component" value="Unassembled WGS sequence"/>
</dbReference>
<evidence type="ECO:0000256" key="3">
    <source>
        <dbReference type="PROSITE-ProRule" id="PRU00175"/>
    </source>
</evidence>
<dbReference type="VEuPathDB" id="VectorBase:LDEU011474"/>
<keyword evidence="1 3" id="KW-0863">Zinc-finger</keyword>
<name>A0A443RZ69_9ACAR</name>
<reference evidence="5 6" key="1">
    <citation type="journal article" date="2018" name="Gigascience">
        <title>Genomes of trombidid mites reveal novel predicted allergens and laterally-transferred genes associated with secondary metabolism.</title>
        <authorList>
            <person name="Dong X."/>
            <person name="Chaisiri K."/>
            <person name="Xia D."/>
            <person name="Armstrong S.D."/>
            <person name="Fang Y."/>
            <person name="Donnelly M.J."/>
            <person name="Kadowaki T."/>
            <person name="McGarry J.W."/>
            <person name="Darby A.C."/>
            <person name="Makepeace B.L."/>
        </authorList>
    </citation>
    <scope>NUCLEOTIDE SEQUENCE [LARGE SCALE GENOMIC DNA]</scope>
    <source>
        <strain evidence="5">UoL-UT</strain>
    </source>
</reference>
<sequence length="153" mass="17736">MKNCSHLFHCECLTKWLLRNSTCPLCRNECCMVIDCNGKELVIHPNKNITNDDPIEDEYDEEFYTLQPLVNDVNPFYTSIDLCQFCDEIVECNWDNEGSPDLMQLNNVAENLCFLMVQYVITVTLTVQQLFIIKIIIYSVNSCIRICSLCCNL</sequence>
<comment type="caution">
    <text evidence="5">The sequence shown here is derived from an EMBL/GenBank/DDBJ whole genome shotgun (WGS) entry which is preliminary data.</text>
</comment>
<dbReference type="EMBL" id="NCKV01016810">
    <property type="protein sequence ID" value="RWS20566.1"/>
    <property type="molecule type" value="Genomic_DNA"/>
</dbReference>